<dbReference type="RefSeq" id="WP_073788674.1">
    <property type="nucleotide sequence ID" value="NZ_LFBV01000003.1"/>
</dbReference>
<sequence>MSERDSSRPRSTRTRTVPYTGGTERRGPATMGQANMIRCVLRDDPVHINIYDVWPVPAGTRLEAVIDALRALVVRHEALRTTFPHASGTAPCEQVVAAEGEFTVTVLDHAELPPDGARYATTVARRARAGRFRLDREFPLRVSVVAQDGAPAFVAVTASHAATDGSALAVLREEWLTLLAGGTLPPVTALTPLGLAAEEAAPAGLRKSEASLRYWEQIIRTGPQAMFAEPRATGTDVRVPQLTLRSPRGAEALARVAERTGGLPSTVLLTAWCALIAHRTGQTTCVAAVPTSNRFLPRLARTVNTVSQDALLSLDVQVPSFDALLRKAWGAALNAYRHSQFDALRLWEMIGDTTYERGSHFARDIVFNDVSTLPATLAAATPAPDGPEPELSWGPDQVLPTRVLTFVHRTAPVLHLGMWVDPGLFTRDEAEAFVTGLVRLLEAAGTQDVPFTDLTEVTGVRPVGRDTGWTRVDGCWVSPPAVAEALSQALGGLPVHVAVDSPDTDAPPDTADPDTAPSDTASEDRAGRHLTAFIASDGSPPTPEKAHAALMAALPGRPGLLAPRRYVIVQGPPAEADRSDGWLRQRILMEGTGRGRGDVT</sequence>
<dbReference type="EMBL" id="LFBV01000003">
    <property type="protein sequence ID" value="OKH94115.1"/>
    <property type="molecule type" value="Genomic_DNA"/>
</dbReference>
<evidence type="ECO:0000259" key="2">
    <source>
        <dbReference type="Pfam" id="PF00668"/>
    </source>
</evidence>
<evidence type="ECO:0000313" key="3">
    <source>
        <dbReference type="EMBL" id="OKH94115.1"/>
    </source>
</evidence>
<feature type="region of interest" description="Disordered" evidence="1">
    <location>
        <begin position="497"/>
        <end position="524"/>
    </location>
</feature>
<accession>A0A1Q4V8H0</accession>
<dbReference type="PANTHER" id="PTHR45527">
    <property type="entry name" value="NONRIBOSOMAL PEPTIDE SYNTHETASE"/>
    <property type="match status" value="1"/>
</dbReference>
<evidence type="ECO:0000313" key="4">
    <source>
        <dbReference type="Proteomes" id="UP000186455"/>
    </source>
</evidence>
<dbReference type="GO" id="GO:0044550">
    <property type="term" value="P:secondary metabolite biosynthetic process"/>
    <property type="evidence" value="ECO:0007669"/>
    <property type="project" value="TreeGrafter"/>
</dbReference>
<dbReference type="InterPro" id="IPR023213">
    <property type="entry name" value="CAT-like_dom_sf"/>
</dbReference>
<dbReference type="GO" id="GO:0043041">
    <property type="term" value="P:amino acid activation for nonribosomal peptide biosynthetic process"/>
    <property type="evidence" value="ECO:0007669"/>
    <property type="project" value="TreeGrafter"/>
</dbReference>
<gene>
    <name evidence="3" type="ORF">AB852_15905</name>
</gene>
<dbReference type="InterPro" id="IPR001242">
    <property type="entry name" value="Condensation_dom"/>
</dbReference>
<feature type="compositionally biased region" description="Low complexity" evidence="1">
    <location>
        <begin position="507"/>
        <end position="520"/>
    </location>
</feature>
<feature type="region of interest" description="Disordered" evidence="1">
    <location>
        <begin position="1"/>
        <end position="29"/>
    </location>
</feature>
<organism evidence="3 4">
    <name type="scientific">Streptomyces uncialis</name>
    <dbReference type="NCBI Taxonomy" id="1048205"/>
    <lineage>
        <taxon>Bacteria</taxon>
        <taxon>Bacillati</taxon>
        <taxon>Actinomycetota</taxon>
        <taxon>Actinomycetes</taxon>
        <taxon>Kitasatosporales</taxon>
        <taxon>Streptomycetaceae</taxon>
        <taxon>Streptomyces</taxon>
    </lineage>
</organism>
<proteinExistence type="predicted"/>
<evidence type="ECO:0000256" key="1">
    <source>
        <dbReference type="SAM" id="MobiDB-lite"/>
    </source>
</evidence>
<feature type="domain" description="Condensation" evidence="2">
    <location>
        <begin position="60"/>
        <end position="349"/>
    </location>
</feature>
<keyword evidence="4" id="KW-1185">Reference proteome</keyword>
<dbReference type="GO" id="GO:0003824">
    <property type="term" value="F:catalytic activity"/>
    <property type="evidence" value="ECO:0007669"/>
    <property type="project" value="InterPro"/>
</dbReference>
<dbReference type="SUPFAM" id="SSF52777">
    <property type="entry name" value="CoA-dependent acyltransferases"/>
    <property type="match status" value="2"/>
</dbReference>
<dbReference type="Proteomes" id="UP000186455">
    <property type="component" value="Unassembled WGS sequence"/>
</dbReference>
<protein>
    <submittedName>
        <fullName evidence="3">Condensation protein</fullName>
    </submittedName>
</protein>
<dbReference type="AlphaFoldDB" id="A0A1Q4V8H0"/>
<name>A0A1Q4V8H0_9ACTN</name>
<reference evidence="3 4" key="1">
    <citation type="submission" date="2015-06" db="EMBL/GenBank/DDBJ databases">
        <title>Cloning and characterization of the uncialamcin biosynthetic gene cluster.</title>
        <authorList>
            <person name="Yan X."/>
            <person name="Huang T."/>
            <person name="Ge H."/>
            <person name="Shen B."/>
        </authorList>
    </citation>
    <scope>NUCLEOTIDE SEQUENCE [LARGE SCALE GENOMIC DNA]</scope>
    <source>
        <strain evidence="3 4">DCA2648</strain>
    </source>
</reference>
<dbReference type="STRING" id="1048205.AB852_15905"/>
<dbReference type="Gene3D" id="3.30.559.10">
    <property type="entry name" value="Chloramphenicol acetyltransferase-like domain"/>
    <property type="match status" value="1"/>
</dbReference>
<dbReference type="GO" id="GO:0031177">
    <property type="term" value="F:phosphopantetheine binding"/>
    <property type="evidence" value="ECO:0007669"/>
    <property type="project" value="TreeGrafter"/>
</dbReference>
<comment type="caution">
    <text evidence="3">The sequence shown here is derived from an EMBL/GenBank/DDBJ whole genome shotgun (WGS) entry which is preliminary data.</text>
</comment>
<dbReference type="GO" id="GO:0008610">
    <property type="term" value="P:lipid biosynthetic process"/>
    <property type="evidence" value="ECO:0007669"/>
    <property type="project" value="UniProtKB-ARBA"/>
</dbReference>
<dbReference type="GO" id="GO:0005737">
    <property type="term" value="C:cytoplasm"/>
    <property type="evidence" value="ECO:0007669"/>
    <property type="project" value="TreeGrafter"/>
</dbReference>
<dbReference type="PANTHER" id="PTHR45527:SF1">
    <property type="entry name" value="FATTY ACID SYNTHASE"/>
    <property type="match status" value="1"/>
</dbReference>
<dbReference type="Pfam" id="PF00668">
    <property type="entry name" value="Condensation"/>
    <property type="match status" value="1"/>
</dbReference>
<dbReference type="Gene3D" id="3.30.559.30">
    <property type="entry name" value="Nonribosomal peptide synthetase, condensation domain"/>
    <property type="match status" value="1"/>
</dbReference>